<dbReference type="HAMAP" id="MF_00143">
    <property type="entry name" value="UPF0114"/>
    <property type="match status" value="1"/>
</dbReference>
<feature type="transmembrane region" description="Helical" evidence="7">
    <location>
        <begin position="12"/>
        <end position="36"/>
    </location>
</feature>
<keyword evidence="6 7" id="KW-0472">Membrane</keyword>
<dbReference type="RefSeq" id="WP_133613960.1">
    <property type="nucleotide sequence ID" value="NZ_SNYW01000009.1"/>
</dbReference>
<evidence type="ECO:0000256" key="3">
    <source>
        <dbReference type="ARBA" id="ARBA00022475"/>
    </source>
</evidence>
<evidence type="ECO:0000256" key="1">
    <source>
        <dbReference type="ARBA" id="ARBA00004651"/>
    </source>
</evidence>
<comment type="caution">
    <text evidence="8">The sequence shown here is derived from an EMBL/GenBank/DDBJ whole genome shotgun (WGS) entry which is preliminary data.</text>
</comment>
<dbReference type="PANTHER" id="PTHR38596:SF1">
    <property type="entry name" value="UPF0114 PROTEIN YQHA"/>
    <property type="match status" value="1"/>
</dbReference>
<evidence type="ECO:0000256" key="6">
    <source>
        <dbReference type="ARBA" id="ARBA00023136"/>
    </source>
</evidence>
<dbReference type="NCBIfam" id="TIGR00645">
    <property type="entry name" value="HI0507"/>
    <property type="match status" value="1"/>
</dbReference>
<evidence type="ECO:0000256" key="4">
    <source>
        <dbReference type="ARBA" id="ARBA00022692"/>
    </source>
</evidence>
<evidence type="ECO:0000256" key="7">
    <source>
        <dbReference type="HAMAP-Rule" id="MF_00143"/>
    </source>
</evidence>
<comment type="subcellular location">
    <subcellularLocation>
        <location evidence="1 7">Cell membrane</location>
        <topology evidence="1 7">Multi-pass membrane protein</topology>
    </subcellularLocation>
</comment>
<keyword evidence="3 7" id="KW-1003">Cell membrane</keyword>
<feature type="transmembrane region" description="Helical" evidence="7">
    <location>
        <begin position="112"/>
        <end position="133"/>
    </location>
</feature>
<dbReference type="Pfam" id="PF03350">
    <property type="entry name" value="UPF0114"/>
    <property type="match status" value="1"/>
</dbReference>
<dbReference type="InterPro" id="IPR005134">
    <property type="entry name" value="UPF0114"/>
</dbReference>
<dbReference type="PANTHER" id="PTHR38596">
    <property type="entry name" value="UPF0114 PROTEIN YQHA"/>
    <property type="match status" value="1"/>
</dbReference>
<dbReference type="OrthoDB" id="9783569at2"/>
<organism evidence="8 9">
    <name type="scientific">Dongia mobilis</name>
    <dbReference type="NCBI Taxonomy" id="578943"/>
    <lineage>
        <taxon>Bacteria</taxon>
        <taxon>Pseudomonadati</taxon>
        <taxon>Pseudomonadota</taxon>
        <taxon>Alphaproteobacteria</taxon>
        <taxon>Rhodospirillales</taxon>
        <taxon>Dongiaceae</taxon>
        <taxon>Dongia</taxon>
    </lineage>
</organism>
<dbReference type="Proteomes" id="UP000295783">
    <property type="component" value="Unassembled WGS sequence"/>
</dbReference>
<protein>
    <recommendedName>
        <fullName evidence="7">UPF0114 protein A8950_2471</fullName>
    </recommendedName>
</protein>
<keyword evidence="5 7" id="KW-1133">Transmembrane helix</keyword>
<reference evidence="8 9" key="1">
    <citation type="submission" date="2019-03" db="EMBL/GenBank/DDBJ databases">
        <title>Genomic Encyclopedia of Type Strains, Phase III (KMG-III): the genomes of soil and plant-associated and newly described type strains.</title>
        <authorList>
            <person name="Whitman W."/>
        </authorList>
    </citation>
    <scope>NUCLEOTIDE SEQUENCE [LARGE SCALE GENOMIC DNA]</scope>
    <source>
        <strain evidence="8 9">CGMCC 1.7660</strain>
    </source>
</reference>
<dbReference type="AlphaFoldDB" id="A0A4R6WS15"/>
<feature type="transmembrane region" description="Helical" evidence="7">
    <location>
        <begin position="56"/>
        <end position="78"/>
    </location>
</feature>
<dbReference type="EMBL" id="SNYW01000009">
    <property type="protein sequence ID" value="TDQ81403.1"/>
    <property type="molecule type" value="Genomic_DNA"/>
</dbReference>
<evidence type="ECO:0000313" key="9">
    <source>
        <dbReference type="Proteomes" id="UP000295783"/>
    </source>
</evidence>
<gene>
    <name evidence="8" type="ORF">A8950_2471</name>
</gene>
<evidence type="ECO:0000256" key="2">
    <source>
        <dbReference type="ARBA" id="ARBA00005774"/>
    </source>
</evidence>
<sequence>MQSFEALMERLIFWSRWLLLPFYLGLCLALVAYFVSFAGELVSVFQNIGVWSKNDMLLSVLKLVDAVLVASLVVMVVISGYENMISRLDIDAERHGISWLGKLDTGTLKVKVAASIVAISSIHLLQAFLNVQSLSNENLMWLVIIHLTFVASAMLLAFLDRMAAAKGN</sequence>
<evidence type="ECO:0000313" key="8">
    <source>
        <dbReference type="EMBL" id="TDQ81403.1"/>
    </source>
</evidence>
<feature type="transmembrane region" description="Helical" evidence="7">
    <location>
        <begin position="139"/>
        <end position="159"/>
    </location>
</feature>
<evidence type="ECO:0000256" key="5">
    <source>
        <dbReference type="ARBA" id="ARBA00022989"/>
    </source>
</evidence>
<name>A0A4R6WS15_9PROT</name>
<comment type="similarity">
    <text evidence="2 7">Belongs to the UPF0114 family.</text>
</comment>
<dbReference type="InterPro" id="IPR020761">
    <property type="entry name" value="UPF0114_bac"/>
</dbReference>
<accession>A0A4R6WS15</accession>
<keyword evidence="9" id="KW-1185">Reference proteome</keyword>
<dbReference type="GO" id="GO:0005886">
    <property type="term" value="C:plasma membrane"/>
    <property type="evidence" value="ECO:0007669"/>
    <property type="project" value="UniProtKB-SubCell"/>
</dbReference>
<proteinExistence type="inferred from homology"/>
<keyword evidence="4 7" id="KW-0812">Transmembrane</keyword>